<dbReference type="OrthoDB" id="4468602at2759"/>
<evidence type="ECO:0008006" key="3">
    <source>
        <dbReference type="Google" id="ProtNLM"/>
    </source>
</evidence>
<evidence type="ECO:0000313" key="1">
    <source>
        <dbReference type="EMBL" id="KAH7313601.1"/>
    </source>
</evidence>
<keyword evidence="2" id="KW-1185">Reference proteome</keyword>
<dbReference type="AlphaFoldDB" id="A0A8K0SM25"/>
<sequence length="166" mass="18393">MSLAELRISCAPELPCRDESAPVETIMPLGEFAEKVFVNLHEFINDEAALKVVQKNFAPDLLLQVNKQPLNFDNFVSTMGGARELFSSLDVETRNTIAVPSDEQGRGGTVSLSASITMKRKSDGFVFLVEVNEIYEITWFQFDQGPGKRLITKVFAVVLSPIDLPV</sequence>
<reference evidence="1" key="1">
    <citation type="journal article" date="2021" name="Nat. Commun.">
        <title>Genetic determinants of endophytism in the Arabidopsis root mycobiome.</title>
        <authorList>
            <person name="Mesny F."/>
            <person name="Miyauchi S."/>
            <person name="Thiergart T."/>
            <person name="Pickel B."/>
            <person name="Atanasova L."/>
            <person name="Karlsson M."/>
            <person name="Huettel B."/>
            <person name="Barry K.W."/>
            <person name="Haridas S."/>
            <person name="Chen C."/>
            <person name="Bauer D."/>
            <person name="Andreopoulos W."/>
            <person name="Pangilinan J."/>
            <person name="LaButti K."/>
            <person name="Riley R."/>
            <person name="Lipzen A."/>
            <person name="Clum A."/>
            <person name="Drula E."/>
            <person name="Henrissat B."/>
            <person name="Kohler A."/>
            <person name="Grigoriev I.V."/>
            <person name="Martin F.M."/>
            <person name="Hacquard S."/>
        </authorList>
    </citation>
    <scope>NUCLEOTIDE SEQUENCE</scope>
    <source>
        <strain evidence="1">MPI-CAGE-CH-0235</strain>
    </source>
</reference>
<dbReference type="Proteomes" id="UP000813444">
    <property type="component" value="Unassembled WGS sequence"/>
</dbReference>
<gene>
    <name evidence="1" type="ORF">B0I35DRAFT_480278</name>
</gene>
<organism evidence="1 2">
    <name type="scientific">Stachybotrys elegans</name>
    <dbReference type="NCBI Taxonomy" id="80388"/>
    <lineage>
        <taxon>Eukaryota</taxon>
        <taxon>Fungi</taxon>
        <taxon>Dikarya</taxon>
        <taxon>Ascomycota</taxon>
        <taxon>Pezizomycotina</taxon>
        <taxon>Sordariomycetes</taxon>
        <taxon>Hypocreomycetidae</taxon>
        <taxon>Hypocreales</taxon>
        <taxon>Stachybotryaceae</taxon>
        <taxon>Stachybotrys</taxon>
    </lineage>
</organism>
<name>A0A8K0SM25_9HYPO</name>
<dbReference type="EMBL" id="JAGPNK010000009">
    <property type="protein sequence ID" value="KAH7313601.1"/>
    <property type="molecule type" value="Genomic_DNA"/>
</dbReference>
<evidence type="ECO:0000313" key="2">
    <source>
        <dbReference type="Proteomes" id="UP000813444"/>
    </source>
</evidence>
<accession>A0A8K0SM25</accession>
<comment type="caution">
    <text evidence="1">The sequence shown here is derived from an EMBL/GenBank/DDBJ whole genome shotgun (WGS) entry which is preliminary data.</text>
</comment>
<protein>
    <recommendedName>
        <fullName evidence="3">SnoaL-like domain-containing protein</fullName>
    </recommendedName>
</protein>
<proteinExistence type="predicted"/>